<proteinExistence type="predicted"/>
<evidence type="ECO:0000313" key="1">
    <source>
        <dbReference type="EMBL" id="AIX17381.1"/>
    </source>
</evidence>
<evidence type="ECO:0000313" key="2">
    <source>
        <dbReference type="EMBL" id="AIX22277.1"/>
    </source>
</evidence>
<keyword evidence="3" id="KW-1185">Reference proteome</keyword>
<evidence type="ECO:0000313" key="4">
    <source>
        <dbReference type="Proteomes" id="UP000185340"/>
    </source>
</evidence>
<dbReference type="Proteomes" id="UP000185335">
    <property type="component" value="Segment"/>
</dbReference>
<protein>
    <submittedName>
        <fullName evidence="2">Uncharacterized protein</fullName>
    </submittedName>
</protein>
<dbReference type="EMBL" id="KJ019040">
    <property type="protein sequence ID" value="AIX17381.1"/>
    <property type="molecule type" value="Genomic_DNA"/>
</dbReference>
<dbReference type="RefSeq" id="YP_009140729.1">
    <property type="nucleotide sequence ID" value="NC_027130.1"/>
</dbReference>
<evidence type="ECO:0000313" key="3">
    <source>
        <dbReference type="Proteomes" id="UP000185335"/>
    </source>
</evidence>
<sequence length="422" mass="47568">MASKNPDVQEVTKLINTLKKDKIFLRKTEGVSKIKLFVEAEGDRDSAKEKMDKLLKSKGYPTETTRVSGHSADASAIKGKNITIIYKNKKGGMAETTINSTITELFPCIAFLGNITETNKQKFYEKIKQSNNPSIGCYVNAKDAEKGSEFISSAAESSKFDEKVNNALGILKFLKEQDAGKKIRDVYWGYRAKPQGVMNNHPGDIFIKYTDGKMVGVSLKAGGAGTMEPKLNTYVNPIVEFFGKQSEYKKWQQESYDKYYAGIPGIADFQAYGKSTMVPAIAKFEKDNSKLYEQYYDEQLEWLRDKIIEMMNADQNKVKKFLLEKVAGEQKDVPLVVIKAVQANYQELNDDDIVKECVQRSRKTNGVKVTKSPRSKQTFFVDLICNNKTTRLNFTIRTNKSGAEHKLGQFINLAVKFNGVQD</sequence>
<gene>
    <name evidence="1" type="ORF">Syn7803C61_159</name>
    <name evidence="2" type="ORF">Syn7803C92_157</name>
</gene>
<name>A0A0E3F5U2_9CAUD</name>
<dbReference type="Proteomes" id="UP000185340">
    <property type="component" value="Segment"/>
</dbReference>
<dbReference type="EMBL" id="KJ019061">
    <property type="protein sequence ID" value="AIX22277.1"/>
    <property type="molecule type" value="Genomic_DNA"/>
</dbReference>
<dbReference type="OrthoDB" id="15158at10239"/>
<accession>A0A0E3F5U2</accession>
<dbReference type="KEGG" id="vg:24405305"/>
<reference evidence="3 4" key="1">
    <citation type="submission" date="2013-12" db="EMBL/GenBank/DDBJ databases">
        <title>Ecological redundancy of diverse viral populations within a natural community.</title>
        <authorList>
            <person name="Gregory A.C."/>
            <person name="LaButti K."/>
            <person name="Copeland A."/>
            <person name="Woyke T."/>
            <person name="Sullivan M.B."/>
        </authorList>
    </citation>
    <scope>NUCLEOTIDE SEQUENCE [LARGE SCALE GENOMIC DNA]</scope>
    <source>
        <strain evidence="1">Syn7803C61</strain>
        <strain evidence="2">Syn7803C92</strain>
    </source>
</reference>
<organism evidence="2 4">
    <name type="scientific">Synechococcus phage ACG-2014b</name>
    <dbReference type="NCBI Taxonomy" id="1493508"/>
    <lineage>
        <taxon>Viruses</taxon>
        <taxon>Duplodnaviria</taxon>
        <taxon>Heunggongvirae</taxon>
        <taxon>Uroviricota</taxon>
        <taxon>Caudoviricetes</taxon>
        <taxon>Pantevenvirales</taxon>
        <taxon>Kyanoviridae</taxon>
        <taxon>Nereusvirus</taxon>
        <taxon>Nereusvirus tusconc4</taxon>
    </lineage>
</organism>